<keyword evidence="3" id="KW-0677">Repeat</keyword>
<evidence type="ECO:0000256" key="1">
    <source>
        <dbReference type="ARBA" id="ARBA00004922"/>
    </source>
</evidence>
<evidence type="ECO:0000256" key="3">
    <source>
        <dbReference type="ARBA" id="ARBA00022737"/>
    </source>
</evidence>
<evidence type="ECO:0000256" key="4">
    <source>
        <dbReference type="ARBA" id="ARBA00022803"/>
    </source>
</evidence>
<dbReference type="InterPro" id="IPR037919">
    <property type="entry name" value="OGT"/>
</dbReference>
<dbReference type="InterPro" id="IPR011990">
    <property type="entry name" value="TPR-like_helical_dom_sf"/>
</dbReference>
<comment type="caution">
    <text evidence="6">The sequence shown here is derived from an EMBL/GenBank/DDBJ whole genome shotgun (WGS) entry which is preliminary data.</text>
</comment>
<proteinExistence type="predicted"/>
<feature type="domain" description="O-GlcNAc transferase C-terminal" evidence="5">
    <location>
        <begin position="394"/>
        <end position="579"/>
    </location>
</feature>
<dbReference type="Gene3D" id="3.40.50.11380">
    <property type="match status" value="1"/>
</dbReference>
<comment type="pathway">
    <text evidence="1">Protein modification; protein glycosylation.</text>
</comment>
<gene>
    <name evidence="6" type="ORF">JYK14_04470</name>
</gene>
<dbReference type="SUPFAM" id="SSF53756">
    <property type="entry name" value="UDP-Glycosyltransferase/glycogen phosphorylase"/>
    <property type="match status" value="1"/>
</dbReference>
<keyword evidence="4" id="KW-0802">TPR repeat</keyword>
<reference evidence="6 7" key="1">
    <citation type="submission" date="2021-12" db="EMBL/GenBank/DDBJ databases">
        <title>Siccirubricoccus leaddurans sp. nov., a high concentration Zn2+ tolerance bacterium.</title>
        <authorList>
            <person name="Cao Y."/>
        </authorList>
    </citation>
    <scope>NUCLEOTIDE SEQUENCE [LARGE SCALE GENOMIC DNA]</scope>
    <source>
        <strain evidence="6 7">KC 17139</strain>
    </source>
</reference>
<dbReference type="PANTHER" id="PTHR44366:SF1">
    <property type="entry name" value="UDP-N-ACETYLGLUCOSAMINE--PEPTIDE N-ACETYLGLUCOSAMINYLTRANSFERASE 110 KDA SUBUNIT"/>
    <property type="match status" value="1"/>
</dbReference>
<accession>A0ABT1D0K2</accession>
<dbReference type="Gene3D" id="3.40.50.2000">
    <property type="entry name" value="Glycogen Phosphorylase B"/>
    <property type="match status" value="1"/>
</dbReference>
<evidence type="ECO:0000313" key="6">
    <source>
        <dbReference type="EMBL" id="MCO6415432.1"/>
    </source>
</evidence>
<protein>
    <submittedName>
        <fullName evidence="6">O-linked N-acetylglucosamine transferase</fullName>
    </submittedName>
</protein>
<dbReference type="EMBL" id="JAFIRR010000025">
    <property type="protein sequence ID" value="MCO6415432.1"/>
    <property type="molecule type" value="Genomic_DNA"/>
</dbReference>
<dbReference type="PANTHER" id="PTHR44366">
    <property type="entry name" value="UDP-N-ACETYLGLUCOSAMINE--PEPTIDE N-ACETYLGLUCOSAMINYLTRANSFERASE 110 KDA SUBUNIT"/>
    <property type="match status" value="1"/>
</dbReference>
<dbReference type="Gene3D" id="1.25.40.10">
    <property type="entry name" value="Tetratricopeptide repeat domain"/>
    <property type="match status" value="1"/>
</dbReference>
<sequence>MPHVSLAELLATAQGFVQAGRPALAASLYRDWLAQSPETALRHIVCFNYALVLSQLGDIGGAAAALQEAIRLQPDFLPPFLAFGTLHERLGSTAQALGCWAHVANGLAAITGDAIQYKATALKQSARVLEDAKRLGEAEEMLRRIIELGQPPRDVVQHWLSLRQRQCRWPVVASVGGLDRAALIAAMAPLTAANYADDPLLHLAAAAAHSRLDSGQPKTLPFPLAPRPLGLGQRRLRIGYLSSDLRNHAIGYLMADMLRHHDRSGFEIFVYYCGIAAEDGIKQRIRGQAEHWVSITELDDEAACRRMREDGIDILVDINGHTRSARTRLLSLRPAPAIVNWLGYAGSMGSAYHHYIIADPVIIPPGSEHYYSEKVLRLPCYQPTDPQRVVADRMPSRAAAGLPEDATVFCCFNGPQKITPFVFRRWMEILRQVPGSVLWLLKGAEEVDTRLKAMAAAEGIAPERLVFAPLADNPSHLARYPLADLFLDTTPYGAHTTASDALWMGVPVLTQPGRSFASRVCASLVTAAGMPELVMGSAADYVAAATLLGRDRARLAALREKLLAGRETALLFDPARLVQAMEGLFRSIAADLAADAVPVPELTNLETYLEIAGELGHELVEFTGLPDYEARYRTALAARHAFAPLPADARLWPGGATLPLGAAA</sequence>
<evidence type="ECO:0000256" key="2">
    <source>
        <dbReference type="ARBA" id="ARBA00022679"/>
    </source>
</evidence>
<evidence type="ECO:0000313" key="7">
    <source>
        <dbReference type="Proteomes" id="UP001523392"/>
    </source>
</evidence>
<dbReference type="InterPro" id="IPR029489">
    <property type="entry name" value="OGT/SEC/SPY_C"/>
</dbReference>
<keyword evidence="7" id="KW-1185">Reference proteome</keyword>
<evidence type="ECO:0000259" key="5">
    <source>
        <dbReference type="Pfam" id="PF13844"/>
    </source>
</evidence>
<dbReference type="GO" id="GO:0016740">
    <property type="term" value="F:transferase activity"/>
    <property type="evidence" value="ECO:0007669"/>
    <property type="project" value="UniProtKB-KW"/>
</dbReference>
<keyword evidence="2 6" id="KW-0808">Transferase</keyword>
<organism evidence="6 7">
    <name type="scientific">Siccirubricoccus soli</name>
    <dbReference type="NCBI Taxonomy" id="2899147"/>
    <lineage>
        <taxon>Bacteria</taxon>
        <taxon>Pseudomonadati</taxon>
        <taxon>Pseudomonadota</taxon>
        <taxon>Alphaproteobacteria</taxon>
        <taxon>Acetobacterales</taxon>
        <taxon>Roseomonadaceae</taxon>
        <taxon>Siccirubricoccus</taxon>
    </lineage>
</organism>
<dbReference type="Pfam" id="PF13844">
    <property type="entry name" value="Glyco_transf_41"/>
    <property type="match status" value="2"/>
</dbReference>
<dbReference type="RefSeq" id="WP_252952031.1">
    <property type="nucleotide sequence ID" value="NZ_JAFIRR010000025.1"/>
</dbReference>
<name>A0ABT1D0K2_9PROT</name>
<dbReference type="SUPFAM" id="SSF48452">
    <property type="entry name" value="TPR-like"/>
    <property type="match status" value="1"/>
</dbReference>
<feature type="domain" description="O-GlcNAc transferase C-terminal" evidence="5">
    <location>
        <begin position="232"/>
        <end position="377"/>
    </location>
</feature>
<dbReference type="Proteomes" id="UP001523392">
    <property type="component" value="Unassembled WGS sequence"/>
</dbReference>